<accession>A0A411EA83</accession>
<gene>
    <name evidence="1" type="ORF">EQY75_08800</name>
</gene>
<name>A0A411EA83_9FLAO</name>
<dbReference type="OrthoDB" id="942200at2"/>
<organism evidence="1 2">
    <name type="scientific">Muriicola soli</name>
    <dbReference type="NCBI Taxonomy" id="2507538"/>
    <lineage>
        <taxon>Bacteria</taxon>
        <taxon>Pseudomonadati</taxon>
        <taxon>Bacteroidota</taxon>
        <taxon>Flavobacteriia</taxon>
        <taxon>Flavobacteriales</taxon>
        <taxon>Flavobacteriaceae</taxon>
        <taxon>Muriicola</taxon>
    </lineage>
</organism>
<dbReference type="KEGG" id="mur:EQY75_08800"/>
<evidence type="ECO:0000313" key="1">
    <source>
        <dbReference type="EMBL" id="QBA64616.1"/>
    </source>
</evidence>
<dbReference type="Proteomes" id="UP000290889">
    <property type="component" value="Chromosome"/>
</dbReference>
<dbReference type="AlphaFoldDB" id="A0A411EA83"/>
<evidence type="ECO:0000313" key="2">
    <source>
        <dbReference type="Proteomes" id="UP000290889"/>
    </source>
</evidence>
<reference evidence="1 2" key="1">
    <citation type="submission" date="2019-01" db="EMBL/GenBank/DDBJ databases">
        <title>Muriicola soli sp. nov., isolated from soil.</title>
        <authorList>
            <person name="Kang H.J."/>
            <person name="Kim S.B."/>
        </authorList>
    </citation>
    <scope>NUCLEOTIDE SEQUENCE [LARGE SCALE GENOMIC DNA]</scope>
    <source>
        <strain evidence="1 2">MMS17-SY002</strain>
    </source>
</reference>
<sequence length="72" mass="7560">MEGGIGASIGRFETFAPATDLQASGIIYHIPFSLGLALGPGNNIDIAFTYYFHPTVRQFAGAAAFGLSIPLQ</sequence>
<dbReference type="RefSeq" id="WP_129605058.1">
    <property type="nucleotide sequence ID" value="NZ_CP035544.1"/>
</dbReference>
<dbReference type="EMBL" id="CP035544">
    <property type="protein sequence ID" value="QBA64616.1"/>
    <property type="molecule type" value="Genomic_DNA"/>
</dbReference>
<protein>
    <submittedName>
        <fullName evidence="1">Uncharacterized protein</fullName>
    </submittedName>
</protein>
<keyword evidence="2" id="KW-1185">Reference proteome</keyword>
<proteinExistence type="predicted"/>